<proteinExistence type="inferred from homology"/>
<comment type="function">
    <text evidence="1">Involved in the proteasome-dependent degradation of fructose-1,6-bisphosphatase.</text>
</comment>
<dbReference type="InterPro" id="IPR013144">
    <property type="entry name" value="CRA_dom"/>
</dbReference>
<dbReference type="SMART" id="SM00757">
    <property type="entry name" value="CRA"/>
    <property type="match status" value="1"/>
</dbReference>
<sequence>MADHETAKLDKSSHLLLDQPLLRLPYELLRKNFRSAHFVVERDSQQVRNLLRDTASASLDGRATPDDVLKNLDIALNRLRATRKKLAACAAEEARLYRQVDARLAHLSELASMHTVDDVKYEAWSRRRLDRLVVDYLLRHGYNASATALADEKNMRDLVEIETFVQMSRIQEALRNGSVTEALAWCNDNKKELRKLEVSARGIKSKLEFMLRYQQYIELVRTQSMPKLIEAINHARKYFTPVRDTFPKEVNQAAGLLAIPPPDSHEAAHHYHRRQELDAAYEDLWSPDRWVMLADLFTQTHNQLLALPSSPLLHIALSSGLSALKTPACHSAGSKQLSDSHASSLAASVCPICSEELNRLARSVPYAHHSKSHVEHDLVLLPNGRVYGRARLEEYARKAGLAAVEVKDLRTGEVFAVSKLKKVFIT</sequence>
<feature type="domain" description="RING-Gid-type" evidence="10">
    <location>
        <begin position="350"/>
        <end position="411"/>
    </location>
</feature>
<protein>
    <recommendedName>
        <fullName evidence="13">Protein FYV10</fullName>
    </recommendedName>
</protein>
<dbReference type="InterPro" id="IPR045098">
    <property type="entry name" value="Fyv10_fam"/>
</dbReference>
<evidence type="ECO:0000259" key="10">
    <source>
        <dbReference type="PROSITE" id="PS51867"/>
    </source>
</evidence>
<feature type="zinc finger region" description="RING-Gid-type" evidence="8">
    <location>
        <begin position="350"/>
        <end position="411"/>
    </location>
</feature>
<comment type="subcellular location">
    <subcellularLocation>
        <location evidence="2">Cytoplasm</location>
    </subcellularLocation>
</comment>
<dbReference type="Proteomes" id="UP000319257">
    <property type="component" value="Unassembled WGS sequence"/>
</dbReference>
<keyword evidence="12" id="KW-1185">Reference proteome</keyword>
<keyword evidence="5" id="KW-0479">Metal-binding</keyword>
<feature type="domain" description="CTLH" evidence="9">
    <location>
        <begin position="163"/>
        <end position="227"/>
    </location>
</feature>
<dbReference type="GO" id="GO:0008270">
    <property type="term" value="F:zinc ion binding"/>
    <property type="evidence" value="ECO:0007669"/>
    <property type="project" value="UniProtKB-KW"/>
</dbReference>
<dbReference type="InterPro" id="IPR006594">
    <property type="entry name" value="LisH"/>
</dbReference>
<dbReference type="GO" id="GO:0005737">
    <property type="term" value="C:cytoplasm"/>
    <property type="evidence" value="ECO:0007669"/>
    <property type="project" value="UniProtKB-SubCell"/>
</dbReference>
<dbReference type="GO" id="GO:0043161">
    <property type="term" value="P:proteasome-mediated ubiquitin-dependent protein catabolic process"/>
    <property type="evidence" value="ECO:0007669"/>
    <property type="project" value="InterPro"/>
</dbReference>
<dbReference type="PANTHER" id="PTHR12170:SF2">
    <property type="entry name" value="E3 UBIQUITIN-PROTEIN TRANSFERASE MAEA"/>
    <property type="match status" value="1"/>
</dbReference>
<dbReference type="AlphaFoldDB" id="A0A507BBS8"/>
<evidence type="ECO:0000256" key="5">
    <source>
        <dbReference type="ARBA" id="ARBA00022723"/>
    </source>
</evidence>
<dbReference type="EMBL" id="SKBQ01000029">
    <property type="protein sequence ID" value="TPX14298.1"/>
    <property type="molecule type" value="Genomic_DNA"/>
</dbReference>
<dbReference type="OrthoDB" id="1933455at2759"/>
<keyword evidence="7" id="KW-0862">Zinc</keyword>
<dbReference type="STRING" id="1093900.A0A507BBS8"/>
<dbReference type="InterPro" id="IPR044063">
    <property type="entry name" value="ZF_RING_GID"/>
</dbReference>
<evidence type="ECO:0000313" key="11">
    <source>
        <dbReference type="EMBL" id="TPX14298.1"/>
    </source>
</evidence>
<evidence type="ECO:0000256" key="3">
    <source>
        <dbReference type="ARBA" id="ARBA00010615"/>
    </source>
</evidence>
<accession>A0A507BBS8</accession>
<keyword evidence="4" id="KW-0963">Cytoplasm</keyword>
<evidence type="ECO:0000256" key="2">
    <source>
        <dbReference type="ARBA" id="ARBA00004496"/>
    </source>
</evidence>
<evidence type="ECO:0000259" key="9">
    <source>
        <dbReference type="PROSITE" id="PS50897"/>
    </source>
</evidence>
<name>A0A507BBS8_9PEZI</name>
<evidence type="ECO:0000256" key="6">
    <source>
        <dbReference type="ARBA" id="ARBA00022771"/>
    </source>
</evidence>
<dbReference type="RefSeq" id="XP_030996009.1">
    <property type="nucleotide sequence ID" value="XM_031140022.1"/>
</dbReference>
<comment type="caution">
    <text evidence="11">The sequence shown here is derived from an EMBL/GenBank/DDBJ whole genome shotgun (WGS) entry which is preliminary data.</text>
</comment>
<dbReference type="Pfam" id="PF10607">
    <property type="entry name" value="CTLH"/>
    <property type="match status" value="1"/>
</dbReference>
<dbReference type="InterPro" id="IPR006595">
    <property type="entry name" value="CTLH_C"/>
</dbReference>
<dbReference type="PROSITE" id="PS50896">
    <property type="entry name" value="LISH"/>
    <property type="match status" value="1"/>
</dbReference>
<keyword evidence="6 8" id="KW-0863">Zinc-finger</keyword>
<evidence type="ECO:0000256" key="4">
    <source>
        <dbReference type="ARBA" id="ARBA00022490"/>
    </source>
</evidence>
<evidence type="ECO:0000256" key="8">
    <source>
        <dbReference type="PROSITE-ProRule" id="PRU01215"/>
    </source>
</evidence>
<dbReference type="GO" id="GO:0005634">
    <property type="term" value="C:nucleus"/>
    <property type="evidence" value="ECO:0007669"/>
    <property type="project" value="TreeGrafter"/>
</dbReference>
<evidence type="ECO:0000256" key="7">
    <source>
        <dbReference type="ARBA" id="ARBA00022833"/>
    </source>
</evidence>
<comment type="similarity">
    <text evidence="3">Belongs to the FYV10 family.</text>
</comment>
<reference evidence="11 12" key="1">
    <citation type="submission" date="2019-06" db="EMBL/GenBank/DDBJ databases">
        <title>Draft genome sequence of the filamentous fungus Phialemoniopsis curvata isolated from diesel fuel.</title>
        <authorList>
            <person name="Varaljay V.A."/>
            <person name="Lyon W.J."/>
            <person name="Crouch A.L."/>
            <person name="Drake C.E."/>
            <person name="Hollomon J.M."/>
            <person name="Nadeau L.J."/>
            <person name="Nunn H.S."/>
            <person name="Stevenson B.S."/>
            <person name="Bojanowski C.L."/>
            <person name="Crookes-Goodson W.J."/>
        </authorList>
    </citation>
    <scope>NUCLEOTIDE SEQUENCE [LARGE SCALE GENOMIC DNA]</scope>
    <source>
        <strain evidence="11 12">D216</strain>
    </source>
</reference>
<evidence type="ECO:0000313" key="12">
    <source>
        <dbReference type="Proteomes" id="UP000319257"/>
    </source>
</evidence>
<dbReference type="FunCoup" id="A0A507BBS8">
    <property type="interactions" value="868"/>
</dbReference>
<evidence type="ECO:0000256" key="1">
    <source>
        <dbReference type="ARBA" id="ARBA00002343"/>
    </source>
</evidence>
<dbReference type="GO" id="GO:0034657">
    <property type="term" value="C:GID complex"/>
    <property type="evidence" value="ECO:0007669"/>
    <property type="project" value="TreeGrafter"/>
</dbReference>
<dbReference type="PROSITE" id="PS50897">
    <property type="entry name" value="CTLH"/>
    <property type="match status" value="1"/>
</dbReference>
<dbReference type="InterPro" id="IPR024964">
    <property type="entry name" value="CTLH/CRA"/>
</dbReference>
<dbReference type="InParanoid" id="A0A507BBS8"/>
<organism evidence="11 12">
    <name type="scientific">Thyridium curvatum</name>
    <dbReference type="NCBI Taxonomy" id="1093900"/>
    <lineage>
        <taxon>Eukaryota</taxon>
        <taxon>Fungi</taxon>
        <taxon>Dikarya</taxon>
        <taxon>Ascomycota</taxon>
        <taxon>Pezizomycotina</taxon>
        <taxon>Sordariomycetes</taxon>
        <taxon>Sordariomycetidae</taxon>
        <taxon>Thyridiales</taxon>
        <taxon>Thyridiaceae</taxon>
        <taxon>Thyridium</taxon>
    </lineage>
</organism>
<evidence type="ECO:0008006" key="13">
    <source>
        <dbReference type="Google" id="ProtNLM"/>
    </source>
</evidence>
<dbReference type="SMART" id="SM00667">
    <property type="entry name" value="LisH"/>
    <property type="match status" value="1"/>
</dbReference>
<dbReference type="PANTHER" id="PTHR12170">
    <property type="entry name" value="MACROPHAGE ERYTHROBLAST ATTACHER-RELATED"/>
    <property type="match status" value="1"/>
</dbReference>
<dbReference type="PROSITE" id="PS51867">
    <property type="entry name" value="ZF_RING_GID"/>
    <property type="match status" value="1"/>
</dbReference>
<dbReference type="GeneID" id="41972941"/>
<dbReference type="GO" id="GO:0061630">
    <property type="term" value="F:ubiquitin protein ligase activity"/>
    <property type="evidence" value="ECO:0007669"/>
    <property type="project" value="InterPro"/>
</dbReference>
<gene>
    <name evidence="11" type="ORF">E0L32_005494</name>
</gene>
<dbReference type="SMART" id="SM00668">
    <property type="entry name" value="CTLH"/>
    <property type="match status" value="1"/>
</dbReference>